<dbReference type="Proteomes" id="UP000216752">
    <property type="component" value="Chromosome"/>
</dbReference>
<accession>A0ABZ3IUE2</accession>
<sequence length="95" mass="10616">MAVVAEKANADYVIAMEISQLITTRHLSMFQVKVVTKAKLKYKLYNAKQNKLVSFQTTGLSENKSVFGDVGYRDPITKALNQAMDEANTKIMNSL</sequence>
<gene>
    <name evidence="1" type="ORF">SPSIL_055710</name>
</gene>
<organism evidence="1 2">
    <name type="scientific">Sporomusa silvacetica DSM 10669</name>
    <dbReference type="NCBI Taxonomy" id="1123289"/>
    <lineage>
        <taxon>Bacteria</taxon>
        <taxon>Bacillati</taxon>
        <taxon>Bacillota</taxon>
        <taxon>Negativicutes</taxon>
        <taxon>Selenomonadales</taxon>
        <taxon>Sporomusaceae</taxon>
        <taxon>Sporomusa</taxon>
    </lineage>
</organism>
<evidence type="ECO:0000313" key="1">
    <source>
        <dbReference type="EMBL" id="XFO69339.1"/>
    </source>
</evidence>
<name>A0ABZ3IUE2_9FIRM</name>
<reference evidence="1" key="1">
    <citation type="submission" date="2024-05" db="EMBL/GenBank/DDBJ databases">
        <title>Isolation and characterization of Sporomusa carbonis sp. nov., a carboxydotrophic hydrogenogen in the genus of Sporomusa isolated from a charcoal burning pile.</title>
        <authorList>
            <person name="Boeer T."/>
            <person name="Rosenbaum F."/>
            <person name="Eysell L."/>
            <person name="Mueller V."/>
            <person name="Daniel R."/>
            <person name="Poehlein A."/>
        </authorList>
    </citation>
    <scope>NUCLEOTIDE SEQUENCE [LARGE SCALE GENOMIC DNA]</scope>
    <source>
        <strain evidence="1">DSM 10669</strain>
    </source>
</reference>
<proteinExistence type="predicted"/>
<dbReference type="EMBL" id="CP155573">
    <property type="protein sequence ID" value="XFO69339.1"/>
    <property type="molecule type" value="Genomic_DNA"/>
</dbReference>
<evidence type="ECO:0008006" key="3">
    <source>
        <dbReference type="Google" id="ProtNLM"/>
    </source>
</evidence>
<protein>
    <recommendedName>
        <fullName evidence="3">Lipoprotein</fullName>
    </recommendedName>
</protein>
<keyword evidence="2" id="KW-1185">Reference proteome</keyword>
<evidence type="ECO:0000313" key="2">
    <source>
        <dbReference type="Proteomes" id="UP000216752"/>
    </source>
</evidence>